<evidence type="ECO:0000313" key="10">
    <source>
        <dbReference type="Proteomes" id="UP001590951"/>
    </source>
</evidence>
<dbReference type="Proteomes" id="UP001590951">
    <property type="component" value="Unassembled WGS sequence"/>
</dbReference>
<gene>
    <name evidence="9" type="ORF">ABVK25_005745</name>
</gene>
<feature type="domain" description="DUF7898" evidence="8">
    <location>
        <begin position="259"/>
        <end position="338"/>
    </location>
</feature>
<keyword evidence="3" id="KW-0347">Helicase</keyword>
<dbReference type="InterPro" id="IPR050474">
    <property type="entry name" value="Hel308_SKI2-like"/>
</dbReference>
<evidence type="ECO:0000256" key="4">
    <source>
        <dbReference type="ARBA" id="ARBA00022840"/>
    </source>
</evidence>
<feature type="domain" description="POLQ-like helical" evidence="7">
    <location>
        <begin position="92"/>
        <end position="253"/>
    </location>
</feature>
<dbReference type="SUPFAM" id="SSF158702">
    <property type="entry name" value="Sec63 N-terminal domain-like"/>
    <property type="match status" value="1"/>
</dbReference>
<name>A0ABR4B7I4_9LECA</name>
<dbReference type="Pfam" id="PF25453">
    <property type="entry name" value="DUF7898"/>
    <property type="match status" value="1"/>
</dbReference>
<evidence type="ECO:0000256" key="5">
    <source>
        <dbReference type="ARBA" id="ARBA00048988"/>
    </source>
</evidence>
<keyword evidence="4" id="KW-0067">ATP-binding</keyword>
<evidence type="ECO:0000259" key="6">
    <source>
        <dbReference type="Pfam" id="PF20470"/>
    </source>
</evidence>
<comment type="caution">
    <text evidence="9">The sequence shown here is derived from an EMBL/GenBank/DDBJ whole genome shotgun (WGS) entry which is preliminary data.</text>
</comment>
<dbReference type="Pfam" id="PF20470">
    <property type="entry name" value="HTH_61"/>
    <property type="match status" value="1"/>
</dbReference>
<dbReference type="PANTHER" id="PTHR47961">
    <property type="entry name" value="DNA POLYMERASE THETA, PUTATIVE (AFU_ORTHOLOGUE AFUA_1G05260)-RELATED"/>
    <property type="match status" value="1"/>
</dbReference>
<dbReference type="InterPro" id="IPR057220">
    <property type="entry name" value="DUF7898"/>
</dbReference>
<reference evidence="9 10" key="1">
    <citation type="submission" date="2024-09" db="EMBL/GenBank/DDBJ databases">
        <title>Rethinking Asexuality: The Enigmatic Case of Functional Sexual Genes in Lepraria (Stereocaulaceae).</title>
        <authorList>
            <person name="Doellman M."/>
            <person name="Sun Y."/>
            <person name="Barcenas-Pena A."/>
            <person name="Lumbsch H.T."/>
            <person name="Grewe F."/>
        </authorList>
    </citation>
    <scope>NUCLEOTIDE SEQUENCE [LARGE SCALE GENOMIC DNA]</scope>
    <source>
        <strain evidence="9 10">Grewe 0041</strain>
    </source>
</reference>
<keyword evidence="1" id="KW-0547">Nucleotide-binding</keyword>
<evidence type="ECO:0000259" key="8">
    <source>
        <dbReference type="Pfam" id="PF25453"/>
    </source>
</evidence>
<accession>A0ABR4B7I4</accession>
<dbReference type="Gene3D" id="1.10.3380.20">
    <property type="match status" value="1"/>
</dbReference>
<organism evidence="9 10">
    <name type="scientific">Lepraria finkii</name>
    <dbReference type="NCBI Taxonomy" id="1340010"/>
    <lineage>
        <taxon>Eukaryota</taxon>
        <taxon>Fungi</taxon>
        <taxon>Dikarya</taxon>
        <taxon>Ascomycota</taxon>
        <taxon>Pezizomycotina</taxon>
        <taxon>Lecanoromycetes</taxon>
        <taxon>OSLEUM clade</taxon>
        <taxon>Lecanoromycetidae</taxon>
        <taxon>Lecanorales</taxon>
        <taxon>Lecanorineae</taxon>
        <taxon>Stereocaulaceae</taxon>
        <taxon>Lepraria</taxon>
    </lineage>
</organism>
<feature type="domain" description="DNA polymerase theta-like helix-turn-helix" evidence="6">
    <location>
        <begin position="2"/>
        <end position="68"/>
    </location>
</feature>
<keyword evidence="10" id="KW-1185">Reference proteome</keyword>
<evidence type="ECO:0000313" key="9">
    <source>
        <dbReference type="EMBL" id="KAL2053816.1"/>
    </source>
</evidence>
<dbReference type="InterPro" id="IPR046931">
    <property type="entry name" value="HTH_61"/>
</dbReference>
<evidence type="ECO:0000256" key="3">
    <source>
        <dbReference type="ARBA" id="ARBA00022806"/>
    </source>
</evidence>
<evidence type="ECO:0000259" key="7">
    <source>
        <dbReference type="Pfam" id="PF21099"/>
    </source>
</evidence>
<sequence>MVESSLTPEKRGIKRALLEVVTVRLATQMAGIQEYVQRTLLYHTRDRAHLNDMVATTLEELITSGLVTLDYLGSYEATPLSQATIASHLTLEDGIFLHGELRRALRAFIMDGEMHIFYAFIPVYSSGIDVNWPIYRREMESLDKGGLRVLEFVGVNSGLGNRMANGAKQLPGTTPEEIRTVRVYRRFYAALQLRDLYNEIPIHVVARNFEVPRGFFQTLARMCEGFAASMIHFCDRMGWGMLKAALEHMVGRLKAGARADLLELAKMSCVKSRTARVFWENEFKDLRTVTEAEAKDLVPILLLAQPQKLRLDGDEEAKYHQKLLSKAEIIVGAANRLWERQ</sequence>
<dbReference type="Pfam" id="PF21099">
    <property type="entry name" value="POLQ_helical"/>
    <property type="match status" value="1"/>
</dbReference>
<keyword evidence="2" id="KW-0378">Hydrolase</keyword>
<comment type="catalytic activity">
    <reaction evidence="5">
        <text>ATP + H2O = ADP + phosphate + H(+)</text>
        <dbReference type="Rhea" id="RHEA:13065"/>
        <dbReference type="ChEBI" id="CHEBI:15377"/>
        <dbReference type="ChEBI" id="CHEBI:15378"/>
        <dbReference type="ChEBI" id="CHEBI:30616"/>
        <dbReference type="ChEBI" id="CHEBI:43474"/>
        <dbReference type="ChEBI" id="CHEBI:456216"/>
        <dbReference type="EC" id="5.6.2.4"/>
    </reaction>
</comment>
<protein>
    <submittedName>
        <fullName evidence="9">Uncharacterized protein</fullName>
    </submittedName>
</protein>
<evidence type="ECO:0000256" key="1">
    <source>
        <dbReference type="ARBA" id="ARBA00022741"/>
    </source>
</evidence>
<evidence type="ECO:0000256" key="2">
    <source>
        <dbReference type="ARBA" id="ARBA00022801"/>
    </source>
</evidence>
<dbReference type="InterPro" id="IPR048960">
    <property type="entry name" value="POLQ-like_helical"/>
</dbReference>
<dbReference type="PANTHER" id="PTHR47961:SF6">
    <property type="entry name" value="DNA-DIRECTED DNA POLYMERASE"/>
    <property type="match status" value="1"/>
</dbReference>
<proteinExistence type="predicted"/>
<dbReference type="EMBL" id="JBHFEH010000018">
    <property type="protein sequence ID" value="KAL2053816.1"/>
    <property type="molecule type" value="Genomic_DNA"/>
</dbReference>